<organism evidence="2 3">
    <name type="scientific">Tuber borchii</name>
    <name type="common">White truffle</name>
    <dbReference type="NCBI Taxonomy" id="42251"/>
    <lineage>
        <taxon>Eukaryota</taxon>
        <taxon>Fungi</taxon>
        <taxon>Dikarya</taxon>
        <taxon>Ascomycota</taxon>
        <taxon>Pezizomycotina</taxon>
        <taxon>Pezizomycetes</taxon>
        <taxon>Pezizales</taxon>
        <taxon>Tuberaceae</taxon>
        <taxon>Tuber</taxon>
    </lineage>
</organism>
<comment type="caution">
    <text evidence="2">The sequence shown here is derived from an EMBL/GenBank/DDBJ whole genome shotgun (WGS) entry which is preliminary data.</text>
</comment>
<evidence type="ECO:0000313" key="2">
    <source>
        <dbReference type="EMBL" id="PUU80430.1"/>
    </source>
</evidence>
<accession>A0A2T6ZY99</accession>
<dbReference type="EMBL" id="NESQ01000065">
    <property type="protein sequence ID" value="PUU80430.1"/>
    <property type="molecule type" value="Genomic_DNA"/>
</dbReference>
<feature type="compositionally biased region" description="Polar residues" evidence="1">
    <location>
        <begin position="269"/>
        <end position="286"/>
    </location>
</feature>
<evidence type="ECO:0000313" key="3">
    <source>
        <dbReference type="Proteomes" id="UP000244722"/>
    </source>
</evidence>
<keyword evidence="3" id="KW-1185">Reference proteome</keyword>
<evidence type="ECO:0000256" key="1">
    <source>
        <dbReference type="SAM" id="MobiDB-lite"/>
    </source>
</evidence>
<dbReference type="Proteomes" id="UP000244722">
    <property type="component" value="Unassembled WGS sequence"/>
</dbReference>
<gene>
    <name evidence="2" type="ORF">B9Z19DRAFT_1063466</name>
</gene>
<feature type="region of interest" description="Disordered" evidence="1">
    <location>
        <begin position="243"/>
        <end position="294"/>
    </location>
</feature>
<feature type="compositionally biased region" description="Polar residues" evidence="1">
    <location>
        <begin position="35"/>
        <end position="44"/>
    </location>
</feature>
<proteinExistence type="predicted"/>
<name>A0A2T6ZY99_TUBBO</name>
<sequence length="294" mass="33054">MNASFHNSSRLFYRLGYHTSAILSKGYRKRGNTGTGQLATSQGPQPLPHKAGTQKQASIVKQLEDDKAALFTYLKKQTHDALSMFQTQHNRALKDLAEREKRLQQTVDRLVIENRDLYTNYIIEKMERGRWDYIFNMRGVVEKITDMAVEQEKITGGGGVQSQLNRIIKSKEFQAILPEVLAARGVRSIDVRRSLATLYAVLSRDAHGNDGKIVLRELYLTDNELAGLVALLRVQRSWKNPLPWREEPADADSDTGGGRQKTDRRAAPTPSTQLPPTGQPASSKALQTRARKSQ</sequence>
<feature type="region of interest" description="Disordered" evidence="1">
    <location>
        <begin position="28"/>
        <end position="52"/>
    </location>
</feature>
<reference evidence="2 3" key="1">
    <citation type="submission" date="2017-04" db="EMBL/GenBank/DDBJ databases">
        <title>Draft genome sequence of Tuber borchii Vittad., a whitish edible truffle.</title>
        <authorList>
            <consortium name="DOE Joint Genome Institute"/>
            <person name="Murat C."/>
            <person name="Kuo A."/>
            <person name="Barry K.W."/>
            <person name="Clum A."/>
            <person name="Dockter R.B."/>
            <person name="Fauchery L."/>
            <person name="Iotti M."/>
            <person name="Kohler A."/>
            <person name="Labutti K."/>
            <person name="Lindquist E.A."/>
            <person name="Lipzen A."/>
            <person name="Ohm R.A."/>
            <person name="Wang M."/>
            <person name="Grigoriev I.V."/>
            <person name="Zambonelli A."/>
            <person name="Martin F.M."/>
        </authorList>
    </citation>
    <scope>NUCLEOTIDE SEQUENCE [LARGE SCALE GENOMIC DNA]</scope>
    <source>
        <strain evidence="2 3">Tbo3840</strain>
    </source>
</reference>
<dbReference type="AlphaFoldDB" id="A0A2T6ZY99"/>
<protein>
    <submittedName>
        <fullName evidence="2">Uncharacterized protein</fullName>
    </submittedName>
</protein>